<evidence type="ECO:0000313" key="4">
    <source>
        <dbReference type="Proteomes" id="UP000094652"/>
    </source>
</evidence>
<feature type="transmembrane region" description="Helical" evidence="2">
    <location>
        <begin position="137"/>
        <end position="156"/>
    </location>
</feature>
<accession>A0A1D7XP76</accession>
<keyword evidence="3" id="KW-0614">Plasmid</keyword>
<keyword evidence="2" id="KW-0472">Membrane</keyword>
<dbReference type="OrthoDB" id="9815852at2"/>
<dbReference type="InterPro" id="IPR047928">
    <property type="entry name" value="Perm_prefix_1"/>
</dbReference>
<geneLocation type="plasmid" evidence="4">
    <name>pct3</name>
</geneLocation>
<feature type="transmembrane region" description="Helical" evidence="2">
    <location>
        <begin position="192"/>
        <end position="213"/>
    </location>
</feature>
<dbReference type="KEGG" id="ctae:BGI42_15435"/>
<dbReference type="NCBIfam" id="NF038403">
    <property type="entry name" value="perm_prefix_1"/>
    <property type="match status" value="1"/>
</dbReference>
<evidence type="ECO:0000256" key="1">
    <source>
        <dbReference type="SAM" id="Coils"/>
    </source>
</evidence>
<dbReference type="EMBL" id="CP017256">
    <property type="protein sequence ID" value="AOR25133.1"/>
    <property type="molecule type" value="Genomic_DNA"/>
</dbReference>
<evidence type="ECO:0000313" key="3">
    <source>
        <dbReference type="EMBL" id="AOR25133.1"/>
    </source>
</evidence>
<dbReference type="RefSeq" id="WP_069681251.1">
    <property type="nucleotide sequence ID" value="NZ_CP017256.2"/>
</dbReference>
<name>A0A1D7XP76_9CLOT</name>
<sequence length="322" mass="35977">METIKNYLDNMFTNLPKTNELIKLYNDLLLNMEEKYKELKNDGKSENEAIGIVISEFGNIDELINELEIDTIEKGSGLPTITLEEANEFMTTKKKSGFLIGIGVVLCILGAATLILFDGIMNNTYLGKRLSEDAQNLPGVISLFVLVVIAVALFIYSGMKLEKYKYLKEPFDLPISLKSNIEQKFKAFSPTYMISTILGVSLCILSPVAILIIDALGNESLENYGVVALLTMIAGAVFIFIYFGNIKKSYSILLKTDNFSKEKTEDKVSEAVTAIIWPLAVIIFLISGLIFNKWHINWIIFPITGILFGMFKAVHKIIKGNK</sequence>
<organism evidence="3 4">
    <name type="scientific">Clostridium taeniosporum</name>
    <dbReference type="NCBI Taxonomy" id="394958"/>
    <lineage>
        <taxon>Bacteria</taxon>
        <taxon>Bacillati</taxon>
        <taxon>Bacillota</taxon>
        <taxon>Clostridia</taxon>
        <taxon>Eubacteriales</taxon>
        <taxon>Clostridiaceae</taxon>
        <taxon>Clostridium</taxon>
    </lineage>
</organism>
<keyword evidence="1" id="KW-0175">Coiled coil</keyword>
<dbReference type="AlphaFoldDB" id="A0A1D7XP76"/>
<feature type="transmembrane region" description="Helical" evidence="2">
    <location>
        <begin position="98"/>
        <end position="117"/>
    </location>
</feature>
<keyword evidence="2" id="KW-1133">Transmembrane helix</keyword>
<feature type="transmembrane region" description="Helical" evidence="2">
    <location>
        <begin position="296"/>
        <end position="314"/>
    </location>
</feature>
<protein>
    <submittedName>
        <fullName evidence="3">Uncharacterized protein</fullName>
    </submittedName>
</protein>
<evidence type="ECO:0000256" key="2">
    <source>
        <dbReference type="SAM" id="Phobius"/>
    </source>
</evidence>
<reference evidence="4" key="1">
    <citation type="submission" date="2016-09" db="EMBL/GenBank/DDBJ databases">
        <title>Genomics of Clostridium taeniosporum, an organism which forms endospores with ribbon-like appendages.</title>
        <authorList>
            <person name="Walker J.R."/>
        </authorList>
    </citation>
    <scope>NUCLEOTIDE SEQUENCE [LARGE SCALE GENOMIC DNA]</scope>
    <source>
        <strain evidence="4">1/k</strain>
        <plasmid evidence="4">Plasmid pct3</plasmid>
    </source>
</reference>
<keyword evidence="4" id="KW-1185">Reference proteome</keyword>
<feature type="coiled-coil region" evidence="1">
    <location>
        <begin position="22"/>
        <end position="49"/>
    </location>
</feature>
<gene>
    <name evidence="3" type="ORF">BGI42_15435</name>
</gene>
<feature type="transmembrane region" description="Helical" evidence="2">
    <location>
        <begin position="225"/>
        <end position="245"/>
    </location>
</feature>
<dbReference type="Proteomes" id="UP000094652">
    <property type="component" value="Plasmid pCt3"/>
</dbReference>
<feature type="transmembrane region" description="Helical" evidence="2">
    <location>
        <begin position="271"/>
        <end position="290"/>
    </location>
</feature>
<proteinExistence type="predicted"/>
<keyword evidence="2" id="KW-0812">Transmembrane</keyword>